<dbReference type="InterPro" id="IPR029068">
    <property type="entry name" value="Glyas_Bleomycin-R_OHBP_Dase"/>
</dbReference>
<keyword evidence="3" id="KW-1185">Reference proteome</keyword>
<feature type="domain" description="VOC" evidence="1">
    <location>
        <begin position="2"/>
        <end position="114"/>
    </location>
</feature>
<dbReference type="Gene3D" id="3.10.180.10">
    <property type="entry name" value="2,3-Dihydroxybiphenyl 1,2-Dioxygenase, domain 1"/>
    <property type="match status" value="1"/>
</dbReference>
<gene>
    <name evidence="2" type="ORF">GTP46_18305</name>
</gene>
<protein>
    <submittedName>
        <fullName evidence="2">VOC family protein</fullName>
    </submittedName>
</protein>
<dbReference type="Pfam" id="PF00903">
    <property type="entry name" value="Glyoxalase"/>
    <property type="match status" value="1"/>
</dbReference>
<dbReference type="Proteomes" id="UP000479335">
    <property type="component" value="Unassembled WGS sequence"/>
</dbReference>
<dbReference type="RefSeq" id="WP_161008057.1">
    <property type="nucleotide sequence ID" value="NZ_WWCN01000011.1"/>
</dbReference>
<dbReference type="AlphaFoldDB" id="A0A6L8KJC1"/>
<accession>A0A6L8KJC1</accession>
<dbReference type="InterPro" id="IPR037523">
    <property type="entry name" value="VOC_core"/>
</dbReference>
<evidence type="ECO:0000259" key="1">
    <source>
        <dbReference type="PROSITE" id="PS51819"/>
    </source>
</evidence>
<dbReference type="PROSITE" id="PS51819">
    <property type="entry name" value="VOC"/>
    <property type="match status" value="1"/>
</dbReference>
<reference evidence="2 3" key="1">
    <citation type="submission" date="2019-12" db="EMBL/GenBank/DDBJ databases">
        <title>Novel species isolated from a subtropical stream in China.</title>
        <authorList>
            <person name="Lu H."/>
        </authorList>
    </citation>
    <scope>NUCLEOTIDE SEQUENCE [LARGE SCALE GENOMIC DNA]</scope>
    <source>
        <strain evidence="2 3">FT135W</strain>
    </source>
</reference>
<evidence type="ECO:0000313" key="2">
    <source>
        <dbReference type="EMBL" id="MYM24601.1"/>
    </source>
</evidence>
<organism evidence="2 3">
    <name type="scientific">Duganella flavida</name>
    <dbReference type="NCBI Taxonomy" id="2692175"/>
    <lineage>
        <taxon>Bacteria</taxon>
        <taxon>Pseudomonadati</taxon>
        <taxon>Pseudomonadota</taxon>
        <taxon>Betaproteobacteria</taxon>
        <taxon>Burkholderiales</taxon>
        <taxon>Oxalobacteraceae</taxon>
        <taxon>Telluria group</taxon>
        <taxon>Duganella</taxon>
    </lineage>
</organism>
<proteinExistence type="predicted"/>
<dbReference type="InterPro" id="IPR004360">
    <property type="entry name" value="Glyas_Fos-R_dOase_dom"/>
</dbReference>
<dbReference type="SUPFAM" id="SSF54593">
    <property type="entry name" value="Glyoxalase/Bleomycin resistance protein/Dihydroxybiphenyl dioxygenase"/>
    <property type="match status" value="1"/>
</dbReference>
<dbReference type="CDD" id="cd06587">
    <property type="entry name" value="VOC"/>
    <property type="match status" value="1"/>
</dbReference>
<dbReference type="EMBL" id="WWCN01000011">
    <property type="protein sequence ID" value="MYM24601.1"/>
    <property type="molecule type" value="Genomic_DNA"/>
</dbReference>
<name>A0A6L8KJC1_9BURK</name>
<comment type="caution">
    <text evidence="2">The sequence shown here is derived from an EMBL/GenBank/DDBJ whole genome shotgun (WGS) entry which is preliminary data.</text>
</comment>
<sequence>MKFNHLSFPSSDVRATANFFVQHLGCSLEFISPAAAMLKRAGFDIVIEAKDHTVVWPHNFHLGFELSSVDELSELYQHLLAQGVTMQTGLFQHERGSRFFCAAPGGLLFEMNTRADAHERYRASFERQARADAVK</sequence>
<evidence type="ECO:0000313" key="3">
    <source>
        <dbReference type="Proteomes" id="UP000479335"/>
    </source>
</evidence>